<dbReference type="InterPro" id="IPR011051">
    <property type="entry name" value="RmlC_Cupin_sf"/>
</dbReference>
<dbReference type="PROSITE" id="PS01124">
    <property type="entry name" value="HTH_ARAC_FAMILY_2"/>
    <property type="match status" value="1"/>
</dbReference>
<keyword evidence="3" id="KW-0804">Transcription</keyword>
<dbReference type="InterPro" id="IPR009057">
    <property type="entry name" value="Homeodomain-like_sf"/>
</dbReference>
<gene>
    <name evidence="5" type="ORF">SMDB11_1696</name>
</gene>
<dbReference type="Gene3D" id="2.60.120.10">
    <property type="entry name" value="Jelly Rolls"/>
    <property type="match status" value="1"/>
</dbReference>
<dbReference type="InterPro" id="IPR018060">
    <property type="entry name" value="HTH_AraC"/>
</dbReference>
<sequence>MEDHAASLSNKRHSRYQKGQTTMGFDVDNAETKRIDLSSHENSAFEVTGLVKHYPAGFVIPYHSHKRCHLLYSQQGVMAVEASCGRWIVPPTTAVWLRPGVEHQLVMQSNICVYGIFVDEFTAARLPLRDGVLQVSPLLRELIAQLATLAPEGEETKRHALLRALFLEELSLQPQLALHLPWPMEARMADICRQLVITPADDRGIEIWADSLSISAKTFQRHFTQQTGITFGQWKQRLRLLSSIPLLLAGNSIIHAAFESGYESHSAYSVAFKKLFGVSPSRFTL</sequence>
<evidence type="ECO:0000256" key="1">
    <source>
        <dbReference type="ARBA" id="ARBA00023015"/>
    </source>
</evidence>
<dbReference type="InterPro" id="IPR014710">
    <property type="entry name" value="RmlC-like_jellyroll"/>
</dbReference>
<protein>
    <submittedName>
        <fullName evidence="5">AraC-family transcriptional regulator</fullName>
    </submittedName>
</protein>
<dbReference type="AlphaFoldDB" id="A0ABC9IHL5"/>
<accession>A0ABC9IHL5</accession>
<name>A0ABC9IHL5_SERMA</name>
<reference evidence="5 6" key="3">
    <citation type="journal article" date="2014" name="Genome Biol. Evol.">
        <title>Genome evolution and plasticity of Serratia marcescens, an important multidrug-resistant nosocomial pathogen.</title>
        <authorList>
            <person name="Iguchi A."/>
            <person name="Nagaya Y."/>
            <person name="Pradel E."/>
            <person name="Ooka T."/>
            <person name="Ogura Y."/>
            <person name="Katsura K."/>
            <person name="Kurokawa K."/>
            <person name="Oshima K."/>
            <person name="Hattori M."/>
            <person name="Parkhill J."/>
            <person name="Sebaihia M."/>
            <person name="Coulthurst S.J."/>
            <person name="Gotoh N."/>
            <person name="Thomson N.R."/>
            <person name="Ewbank J.J."/>
            <person name="Hayashi T."/>
        </authorList>
    </citation>
    <scope>NUCLEOTIDE SEQUENCE [LARGE SCALE GENOMIC DNA]</scope>
    <source>
        <strain evidence="5 6">Db11</strain>
    </source>
</reference>
<dbReference type="InterPro" id="IPR003313">
    <property type="entry name" value="AraC-bd"/>
</dbReference>
<dbReference type="KEGG" id="smac:SMDB11_1696"/>
<dbReference type="Pfam" id="PF12833">
    <property type="entry name" value="HTH_18"/>
    <property type="match status" value="1"/>
</dbReference>
<reference evidence="5 6" key="1">
    <citation type="submission" date="2013-06" db="EMBL/GenBank/DDBJ databases">
        <authorList>
            <person name="Aslett M."/>
        </authorList>
    </citation>
    <scope>NUCLEOTIDE SEQUENCE [LARGE SCALE GENOMIC DNA]</scope>
    <source>
        <strain evidence="5 6">Db11</strain>
    </source>
</reference>
<dbReference type="PANTHER" id="PTHR11019">
    <property type="entry name" value="HTH-TYPE TRANSCRIPTIONAL REGULATOR NIMR"/>
    <property type="match status" value="1"/>
</dbReference>
<evidence type="ECO:0000313" key="6">
    <source>
        <dbReference type="Proteomes" id="UP000018979"/>
    </source>
</evidence>
<feature type="domain" description="HTH araC/xylS-type" evidence="4">
    <location>
        <begin position="205"/>
        <end position="285"/>
    </location>
</feature>
<evidence type="ECO:0000259" key="4">
    <source>
        <dbReference type="PROSITE" id="PS01124"/>
    </source>
</evidence>
<evidence type="ECO:0000313" key="5">
    <source>
        <dbReference type="EMBL" id="CDG12273.1"/>
    </source>
</evidence>
<dbReference type="PANTHER" id="PTHR11019:SF159">
    <property type="entry name" value="TRANSCRIPTIONAL REGULATOR-RELATED"/>
    <property type="match status" value="1"/>
</dbReference>
<dbReference type="Proteomes" id="UP000018979">
    <property type="component" value="Chromosome I"/>
</dbReference>
<dbReference type="Pfam" id="PF02311">
    <property type="entry name" value="AraC_binding"/>
    <property type="match status" value="1"/>
</dbReference>
<keyword evidence="2" id="KW-0238">DNA-binding</keyword>
<dbReference type="EMBL" id="HG326223">
    <property type="protein sequence ID" value="CDG12273.1"/>
    <property type="molecule type" value="Genomic_DNA"/>
</dbReference>
<dbReference type="CDD" id="cd06124">
    <property type="entry name" value="cupin_NimR-like_N"/>
    <property type="match status" value="1"/>
</dbReference>
<dbReference type="SUPFAM" id="SSF51182">
    <property type="entry name" value="RmlC-like cupins"/>
    <property type="match status" value="1"/>
</dbReference>
<proteinExistence type="predicted"/>
<dbReference type="SMART" id="SM00342">
    <property type="entry name" value="HTH_ARAC"/>
    <property type="match status" value="1"/>
</dbReference>
<dbReference type="SUPFAM" id="SSF46689">
    <property type="entry name" value="Homeodomain-like"/>
    <property type="match status" value="2"/>
</dbReference>
<evidence type="ECO:0000256" key="2">
    <source>
        <dbReference type="ARBA" id="ARBA00023125"/>
    </source>
</evidence>
<reference evidence="6" key="2">
    <citation type="submission" date="2013-11" db="EMBL/GenBank/DDBJ databases">
        <title>Genome sequences of clinical and environmental isolates of Serratia marcescens.</title>
        <authorList>
            <person name="Iguchi A."/>
            <person name="Komatsu H."/>
            <person name="Nagaya Y."/>
            <person name="Ogura Y."/>
            <person name="Katsura K."/>
            <person name="Kurokawa K."/>
            <person name="Ooka T."/>
            <person name="Hattori M."/>
            <person name="Gotoh N."/>
            <person name="Thomson N."/>
            <person name="Hayashi T."/>
        </authorList>
    </citation>
    <scope>NUCLEOTIDE SEQUENCE [LARGE SCALE GENOMIC DNA]</scope>
    <source>
        <strain evidence="6">Db11</strain>
    </source>
</reference>
<dbReference type="Gene3D" id="1.10.10.60">
    <property type="entry name" value="Homeodomain-like"/>
    <property type="match status" value="2"/>
</dbReference>
<evidence type="ECO:0000256" key="3">
    <source>
        <dbReference type="ARBA" id="ARBA00023163"/>
    </source>
</evidence>
<dbReference type="GO" id="GO:0003677">
    <property type="term" value="F:DNA binding"/>
    <property type="evidence" value="ECO:0007669"/>
    <property type="project" value="UniProtKB-KW"/>
</dbReference>
<organism evidence="5 6">
    <name type="scientific">Serratia marcescens subsp. marcescens Db11</name>
    <dbReference type="NCBI Taxonomy" id="273526"/>
    <lineage>
        <taxon>Bacteria</taxon>
        <taxon>Pseudomonadati</taxon>
        <taxon>Pseudomonadota</taxon>
        <taxon>Gammaproteobacteria</taxon>
        <taxon>Enterobacterales</taxon>
        <taxon>Yersiniaceae</taxon>
        <taxon>Serratia</taxon>
    </lineage>
</organism>
<keyword evidence="1" id="KW-0805">Transcription regulation</keyword>